<keyword evidence="4" id="KW-0547">Nucleotide-binding</keyword>
<dbReference type="InterPro" id="IPR027417">
    <property type="entry name" value="P-loop_NTPase"/>
</dbReference>
<evidence type="ECO:0000256" key="6">
    <source>
        <dbReference type="ARBA" id="ARBA00022989"/>
    </source>
</evidence>
<evidence type="ECO:0000259" key="9">
    <source>
        <dbReference type="PROSITE" id="PS50893"/>
    </source>
</evidence>
<dbReference type="InterPro" id="IPR039421">
    <property type="entry name" value="Type_1_exporter"/>
</dbReference>
<accession>A0A1I6U8R7</accession>
<dbReference type="OrthoDB" id="121502at2157"/>
<dbReference type="PROSITE" id="PS00211">
    <property type="entry name" value="ABC_TRANSPORTER_1"/>
    <property type="match status" value="1"/>
</dbReference>
<feature type="transmembrane region" description="Helical" evidence="8">
    <location>
        <begin position="36"/>
        <end position="60"/>
    </location>
</feature>
<dbReference type="InterPro" id="IPR003593">
    <property type="entry name" value="AAA+_ATPase"/>
</dbReference>
<evidence type="ECO:0000256" key="4">
    <source>
        <dbReference type="ARBA" id="ARBA00022741"/>
    </source>
</evidence>
<dbReference type="InterPro" id="IPR036640">
    <property type="entry name" value="ABC1_TM_sf"/>
</dbReference>
<keyword evidence="5 11" id="KW-0067">ATP-binding</keyword>
<dbReference type="GO" id="GO:0005524">
    <property type="term" value="F:ATP binding"/>
    <property type="evidence" value="ECO:0007669"/>
    <property type="project" value="UniProtKB-KW"/>
</dbReference>
<keyword evidence="3 8" id="KW-0812">Transmembrane</keyword>
<dbReference type="Pfam" id="PF00664">
    <property type="entry name" value="ABC_membrane"/>
    <property type="match status" value="1"/>
</dbReference>
<dbReference type="GO" id="GO:0015421">
    <property type="term" value="F:ABC-type oligopeptide transporter activity"/>
    <property type="evidence" value="ECO:0007669"/>
    <property type="project" value="TreeGrafter"/>
</dbReference>
<dbReference type="Gene3D" id="3.40.50.300">
    <property type="entry name" value="P-loop containing nucleotide triphosphate hydrolases"/>
    <property type="match status" value="1"/>
</dbReference>
<dbReference type="SUPFAM" id="SSF90123">
    <property type="entry name" value="ABC transporter transmembrane region"/>
    <property type="match status" value="1"/>
</dbReference>
<dbReference type="FunFam" id="3.40.50.300:FF:000287">
    <property type="entry name" value="Multidrug ABC transporter ATP-binding protein"/>
    <property type="match status" value="1"/>
</dbReference>
<dbReference type="InterPro" id="IPR017871">
    <property type="entry name" value="ABC_transporter-like_CS"/>
</dbReference>
<dbReference type="Pfam" id="PF00005">
    <property type="entry name" value="ABC_tran"/>
    <property type="match status" value="1"/>
</dbReference>
<evidence type="ECO:0000256" key="3">
    <source>
        <dbReference type="ARBA" id="ARBA00022692"/>
    </source>
</evidence>
<feature type="domain" description="ABC transporter" evidence="9">
    <location>
        <begin position="379"/>
        <end position="613"/>
    </location>
</feature>
<evidence type="ECO:0000256" key="7">
    <source>
        <dbReference type="ARBA" id="ARBA00023136"/>
    </source>
</evidence>
<dbReference type="CDD" id="cd18565">
    <property type="entry name" value="ABC_6TM_exporter_like"/>
    <property type="match status" value="1"/>
</dbReference>
<keyword evidence="6 8" id="KW-1133">Transmembrane helix</keyword>
<dbReference type="InterPro" id="IPR003439">
    <property type="entry name" value="ABC_transporter-like_ATP-bd"/>
</dbReference>
<keyword evidence="12" id="KW-1185">Reference proteome</keyword>
<keyword evidence="7 8" id="KW-0472">Membrane</keyword>
<comment type="subcellular location">
    <subcellularLocation>
        <location evidence="1">Membrane</location>
        <topology evidence="1">Multi-pass membrane protein</topology>
    </subcellularLocation>
</comment>
<organism evidence="11 12">
    <name type="scientific">Halostagnicola kamekurae</name>
    <dbReference type="NCBI Taxonomy" id="619731"/>
    <lineage>
        <taxon>Archaea</taxon>
        <taxon>Methanobacteriati</taxon>
        <taxon>Methanobacteriota</taxon>
        <taxon>Stenosarchaea group</taxon>
        <taxon>Halobacteria</taxon>
        <taxon>Halobacteriales</taxon>
        <taxon>Natrialbaceae</taxon>
        <taxon>Halostagnicola</taxon>
    </lineage>
</organism>
<dbReference type="PANTHER" id="PTHR43394">
    <property type="entry name" value="ATP-DEPENDENT PERMEASE MDL1, MITOCHONDRIAL"/>
    <property type="match status" value="1"/>
</dbReference>
<keyword evidence="2" id="KW-0813">Transport</keyword>
<protein>
    <submittedName>
        <fullName evidence="11">ATP-binding cassette, subfamily B</fullName>
    </submittedName>
</protein>
<dbReference type="RefSeq" id="WP_092906715.1">
    <property type="nucleotide sequence ID" value="NZ_FOZS01000004.1"/>
</dbReference>
<dbReference type="PROSITE" id="PS50929">
    <property type="entry name" value="ABC_TM1F"/>
    <property type="match status" value="1"/>
</dbReference>
<feature type="transmembrane region" description="Helical" evidence="8">
    <location>
        <begin position="171"/>
        <end position="189"/>
    </location>
</feature>
<feature type="domain" description="ABC transmembrane type-1" evidence="10">
    <location>
        <begin position="40"/>
        <end position="340"/>
    </location>
</feature>
<dbReference type="Gene3D" id="1.20.1560.10">
    <property type="entry name" value="ABC transporter type 1, transmembrane domain"/>
    <property type="match status" value="1"/>
</dbReference>
<name>A0A1I6U8R7_9EURY</name>
<dbReference type="InterPro" id="IPR011527">
    <property type="entry name" value="ABC1_TM_dom"/>
</dbReference>
<dbReference type="SUPFAM" id="SSF52540">
    <property type="entry name" value="P-loop containing nucleoside triphosphate hydrolases"/>
    <property type="match status" value="1"/>
</dbReference>
<evidence type="ECO:0000313" key="11">
    <source>
        <dbReference type="EMBL" id="SFS97802.1"/>
    </source>
</evidence>
<dbReference type="AlphaFoldDB" id="A0A1I6U8R7"/>
<gene>
    <name evidence="11" type="ORF">SAMN04488556_3638</name>
</gene>
<evidence type="ECO:0000313" key="12">
    <source>
        <dbReference type="Proteomes" id="UP000199199"/>
    </source>
</evidence>
<dbReference type="PROSITE" id="PS50893">
    <property type="entry name" value="ABC_TRANSPORTER_2"/>
    <property type="match status" value="1"/>
</dbReference>
<evidence type="ECO:0000259" key="10">
    <source>
        <dbReference type="PROSITE" id="PS50929"/>
    </source>
</evidence>
<dbReference type="PANTHER" id="PTHR43394:SF1">
    <property type="entry name" value="ATP-BINDING CASSETTE SUB-FAMILY B MEMBER 10, MITOCHONDRIAL"/>
    <property type="match status" value="1"/>
</dbReference>
<dbReference type="GO" id="GO:0016887">
    <property type="term" value="F:ATP hydrolysis activity"/>
    <property type="evidence" value="ECO:0007669"/>
    <property type="project" value="InterPro"/>
</dbReference>
<feature type="transmembrane region" description="Helical" evidence="8">
    <location>
        <begin position="195"/>
        <end position="214"/>
    </location>
</feature>
<evidence type="ECO:0000256" key="8">
    <source>
        <dbReference type="SAM" id="Phobius"/>
    </source>
</evidence>
<dbReference type="GO" id="GO:0016020">
    <property type="term" value="C:membrane"/>
    <property type="evidence" value="ECO:0007669"/>
    <property type="project" value="UniProtKB-SubCell"/>
</dbReference>
<evidence type="ECO:0000256" key="1">
    <source>
        <dbReference type="ARBA" id="ARBA00004141"/>
    </source>
</evidence>
<dbReference type="EMBL" id="FOZS01000004">
    <property type="protein sequence ID" value="SFS97802.1"/>
    <property type="molecule type" value="Genomic_DNA"/>
</dbReference>
<evidence type="ECO:0000256" key="5">
    <source>
        <dbReference type="ARBA" id="ARBA00022840"/>
    </source>
</evidence>
<evidence type="ECO:0000256" key="2">
    <source>
        <dbReference type="ARBA" id="ARBA00022448"/>
    </source>
</evidence>
<sequence length="637" mass="69770">MSTSDEDRNERVFETCQKRVTSPLLRLFRKYGRPEAGWLVVGLLASLGAHSATLVTPLVLGTTIDAVFTGTSAYRLPLVPVAWLPSEPTGQFWLSAGLVAASLLMTAVLTWLRGVAMNVFAYKMLYEIRTDAYERLQRLDMSFFDNTQTGEIMSVLDNDASNLETFLDNGLSQSTRIFAVVIGISAVLFHTNAQLAMITLLAVPLLLAFTWWFMRVVEPRYATLRSVIGNLNTQIENGISGIQLVKTANTELHENEKMQAVSRDVFEARVAVSKLAFIYRPGMKLLTGTALLTTFIVGGIWVFAGPPFVFSGELSVGDFVVFVLLTQQLTAPLSQLSNIVDWYENARASGKRICGLFDVPIRVRDSPDATVLDAVDGRIDYEDVRFAYPGGEQVLDGIDFTAETGETVALVGPTGAGKSTVAKLLVRLHDVNGGTIRIDGQDVEGVDLASLRSAVGYVSQGTVLFDGTIAENIQYGRFDATDREIRDAARAAQAHEFVERLSAGYETQVGERGVKLSGGQRQRIALARVILQDPAIVVLDEATARVDTETEALIQKSLDRLTANRTTIAIAHRLSTIKDADKILVLDDGQIVERGTHQSLLTEDGLYANLWGVQAGEIEALPDEFFERAAESWITHE</sequence>
<proteinExistence type="predicted"/>
<feature type="transmembrane region" description="Helical" evidence="8">
    <location>
        <begin position="285"/>
        <end position="304"/>
    </location>
</feature>
<dbReference type="Proteomes" id="UP000199199">
    <property type="component" value="Unassembled WGS sequence"/>
</dbReference>
<reference evidence="12" key="1">
    <citation type="submission" date="2016-10" db="EMBL/GenBank/DDBJ databases">
        <authorList>
            <person name="Varghese N."/>
            <person name="Submissions S."/>
        </authorList>
    </citation>
    <scope>NUCLEOTIDE SEQUENCE [LARGE SCALE GENOMIC DNA]</scope>
    <source>
        <strain evidence="12">DSM 22427</strain>
    </source>
</reference>
<feature type="transmembrane region" description="Helical" evidence="8">
    <location>
        <begin position="92"/>
        <end position="112"/>
    </location>
</feature>
<dbReference type="SMART" id="SM00382">
    <property type="entry name" value="AAA"/>
    <property type="match status" value="1"/>
</dbReference>